<dbReference type="Pfam" id="PF12579">
    <property type="entry name" value="DUF3755"/>
    <property type="match status" value="1"/>
</dbReference>
<reference evidence="1 2" key="1">
    <citation type="journal article" date="2018" name="Mol. Plant">
        <title>The genome of Artemisia annua provides insight into the evolution of Asteraceae family and artemisinin biosynthesis.</title>
        <authorList>
            <person name="Shen Q."/>
            <person name="Zhang L."/>
            <person name="Liao Z."/>
            <person name="Wang S."/>
            <person name="Yan T."/>
            <person name="Shi P."/>
            <person name="Liu M."/>
            <person name="Fu X."/>
            <person name="Pan Q."/>
            <person name="Wang Y."/>
            <person name="Lv Z."/>
            <person name="Lu X."/>
            <person name="Zhang F."/>
            <person name="Jiang W."/>
            <person name="Ma Y."/>
            <person name="Chen M."/>
            <person name="Hao X."/>
            <person name="Li L."/>
            <person name="Tang Y."/>
            <person name="Lv G."/>
            <person name="Zhou Y."/>
            <person name="Sun X."/>
            <person name="Brodelius P.E."/>
            <person name="Rose J.K.C."/>
            <person name="Tang K."/>
        </authorList>
    </citation>
    <scope>NUCLEOTIDE SEQUENCE [LARGE SCALE GENOMIC DNA]</scope>
    <source>
        <strain evidence="2">cv. Huhao1</strain>
        <tissue evidence="1">Leaf</tissue>
    </source>
</reference>
<evidence type="ECO:0000313" key="1">
    <source>
        <dbReference type="EMBL" id="PWA50314.1"/>
    </source>
</evidence>
<dbReference type="STRING" id="35608.A0A2U1LMV9"/>
<comment type="caution">
    <text evidence="1">The sequence shown here is derived from an EMBL/GenBank/DDBJ whole genome shotgun (WGS) entry which is preliminary data.</text>
</comment>
<dbReference type="InterPro" id="IPR044230">
    <property type="entry name" value="GTF3C4"/>
</dbReference>
<sequence length="156" mass="16807">MTSIKFIEAATRGSIRHLLERNSQVLGQISDNLSALKENFDLFSQAKNNLSAILNEFQAVPLVASPSYSNSIAWSHENLLAVASGHLVTILNPALPSGPKGLITIPSAKPFPIGLIPRHDLLSPCMLPTCLSRDVRPCVRSISWSPLGFSPHAGKC</sequence>
<keyword evidence="2" id="KW-1185">Reference proteome</keyword>
<organism evidence="1 2">
    <name type="scientific">Artemisia annua</name>
    <name type="common">Sweet wormwood</name>
    <dbReference type="NCBI Taxonomy" id="35608"/>
    <lineage>
        <taxon>Eukaryota</taxon>
        <taxon>Viridiplantae</taxon>
        <taxon>Streptophyta</taxon>
        <taxon>Embryophyta</taxon>
        <taxon>Tracheophyta</taxon>
        <taxon>Spermatophyta</taxon>
        <taxon>Magnoliopsida</taxon>
        <taxon>eudicotyledons</taxon>
        <taxon>Gunneridae</taxon>
        <taxon>Pentapetalae</taxon>
        <taxon>asterids</taxon>
        <taxon>campanulids</taxon>
        <taxon>Asterales</taxon>
        <taxon>Asteraceae</taxon>
        <taxon>Asteroideae</taxon>
        <taxon>Anthemideae</taxon>
        <taxon>Artemisiinae</taxon>
        <taxon>Artemisia</taxon>
    </lineage>
</organism>
<dbReference type="InterPro" id="IPR022228">
    <property type="entry name" value="DUF3755"/>
</dbReference>
<dbReference type="PANTHER" id="PTHR15496:SF2">
    <property type="entry name" value="GENERAL TRANSCRIPTION FACTOR 3C POLYPEPTIDE 4"/>
    <property type="match status" value="1"/>
</dbReference>
<dbReference type="GO" id="GO:0004402">
    <property type="term" value="F:histone acetyltransferase activity"/>
    <property type="evidence" value="ECO:0007669"/>
    <property type="project" value="InterPro"/>
</dbReference>
<protein>
    <submittedName>
        <fullName evidence="1">Transducin/WD40 repeat-like superfamily protein</fullName>
    </submittedName>
</protein>
<evidence type="ECO:0000313" key="2">
    <source>
        <dbReference type="Proteomes" id="UP000245207"/>
    </source>
</evidence>
<dbReference type="Proteomes" id="UP000245207">
    <property type="component" value="Unassembled WGS sequence"/>
</dbReference>
<accession>A0A2U1LMV9</accession>
<dbReference type="GO" id="GO:0000127">
    <property type="term" value="C:transcription factor TFIIIC complex"/>
    <property type="evidence" value="ECO:0007669"/>
    <property type="project" value="InterPro"/>
</dbReference>
<dbReference type="PANTHER" id="PTHR15496">
    <property type="entry name" value="GENERAL TRANSCRIPTION FACTOR 3C POLYPEPTIDE 4 FAMILY"/>
    <property type="match status" value="1"/>
</dbReference>
<dbReference type="OrthoDB" id="6021743at2759"/>
<dbReference type="EMBL" id="PKPP01008583">
    <property type="protein sequence ID" value="PWA50314.1"/>
    <property type="molecule type" value="Genomic_DNA"/>
</dbReference>
<dbReference type="GO" id="GO:0006384">
    <property type="term" value="P:transcription initiation at RNA polymerase III promoter"/>
    <property type="evidence" value="ECO:0007669"/>
    <property type="project" value="InterPro"/>
</dbReference>
<gene>
    <name evidence="1" type="ORF">CTI12_AA471450</name>
</gene>
<dbReference type="AlphaFoldDB" id="A0A2U1LMV9"/>
<proteinExistence type="predicted"/>
<name>A0A2U1LMV9_ARTAN</name>